<gene>
    <name evidence="1" type="ORF">ACFOOG_00845</name>
</gene>
<dbReference type="Gene3D" id="3.40.50.880">
    <property type="match status" value="1"/>
</dbReference>
<dbReference type="GO" id="GO:0016787">
    <property type="term" value="F:hydrolase activity"/>
    <property type="evidence" value="ECO:0007669"/>
    <property type="project" value="UniProtKB-KW"/>
</dbReference>
<accession>A0ABV7ZS42</accession>
<name>A0ABV7ZS42_9GAMM</name>
<dbReference type="PROSITE" id="PS51273">
    <property type="entry name" value="GATASE_TYPE_1"/>
    <property type="match status" value="1"/>
</dbReference>
<sequence length="251" mass="27576">MSLSSGKPWVGVVADVKVIPPHPFHTVGDKYLRALVQAADVVPVLLPALSDLVDVRAWIKRLDGVFLPGGYSMVHPEHYDGEHIEGTLYDEARDQLSLDLIRSTLDAGKPLFGVCRGLQEMNVALGGSLHQHLHKVGPYQEHREDKTLTVAEQYADAHRINCVSGGQLERITGVQEYRVNSLHTQGIDRLAPGVTAEAIADDGLVEAFSVDGATAFAMAVQWHPEWRVMENQPNKNLFEAFGAACRQTQLL</sequence>
<proteinExistence type="predicted"/>
<dbReference type="InterPro" id="IPR044668">
    <property type="entry name" value="PuuD-like"/>
</dbReference>
<dbReference type="Pfam" id="PF07722">
    <property type="entry name" value="Peptidase_C26"/>
    <property type="match status" value="1"/>
</dbReference>
<dbReference type="Proteomes" id="UP001595617">
    <property type="component" value="Unassembled WGS sequence"/>
</dbReference>
<dbReference type="RefSeq" id="WP_380692510.1">
    <property type="nucleotide sequence ID" value="NZ_JBHRYR010000002.1"/>
</dbReference>
<reference evidence="2" key="1">
    <citation type="journal article" date="2019" name="Int. J. Syst. Evol. Microbiol.">
        <title>The Global Catalogue of Microorganisms (GCM) 10K type strain sequencing project: providing services to taxonomists for standard genome sequencing and annotation.</title>
        <authorList>
            <consortium name="The Broad Institute Genomics Platform"/>
            <consortium name="The Broad Institute Genome Sequencing Center for Infectious Disease"/>
            <person name="Wu L."/>
            <person name="Ma J."/>
        </authorList>
    </citation>
    <scope>NUCLEOTIDE SEQUENCE [LARGE SCALE GENOMIC DNA]</scope>
    <source>
        <strain evidence="2">IBRC 10765</strain>
    </source>
</reference>
<keyword evidence="1" id="KW-0378">Hydrolase</keyword>
<dbReference type="CDD" id="cd01745">
    <property type="entry name" value="GATase1_2"/>
    <property type="match status" value="1"/>
</dbReference>
<dbReference type="EMBL" id="JBHRYR010000002">
    <property type="protein sequence ID" value="MFC3851363.1"/>
    <property type="molecule type" value="Genomic_DNA"/>
</dbReference>
<protein>
    <submittedName>
        <fullName evidence="1">Gamma-glutamyl-gamma-aminobutyrate hydrolase family protein</fullName>
    </submittedName>
</protein>
<dbReference type="InterPro" id="IPR029062">
    <property type="entry name" value="Class_I_gatase-like"/>
</dbReference>
<keyword evidence="2" id="KW-1185">Reference proteome</keyword>
<evidence type="ECO:0000313" key="1">
    <source>
        <dbReference type="EMBL" id="MFC3851363.1"/>
    </source>
</evidence>
<dbReference type="PANTHER" id="PTHR43235">
    <property type="entry name" value="GLUTAMINE AMIDOTRANSFERASE PB2B2.05-RELATED"/>
    <property type="match status" value="1"/>
</dbReference>
<evidence type="ECO:0000313" key="2">
    <source>
        <dbReference type="Proteomes" id="UP001595617"/>
    </source>
</evidence>
<dbReference type="InterPro" id="IPR011697">
    <property type="entry name" value="Peptidase_C26"/>
</dbReference>
<dbReference type="SUPFAM" id="SSF52317">
    <property type="entry name" value="Class I glutamine amidotransferase-like"/>
    <property type="match status" value="1"/>
</dbReference>
<dbReference type="PANTHER" id="PTHR43235:SF1">
    <property type="entry name" value="GLUTAMINE AMIDOTRANSFERASE PB2B2.05-RELATED"/>
    <property type="match status" value="1"/>
</dbReference>
<organism evidence="1 2">
    <name type="scientific">Saccharospirillum mangrovi</name>
    <dbReference type="NCBI Taxonomy" id="2161747"/>
    <lineage>
        <taxon>Bacteria</taxon>
        <taxon>Pseudomonadati</taxon>
        <taxon>Pseudomonadota</taxon>
        <taxon>Gammaproteobacteria</taxon>
        <taxon>Oceanospirillales</taxon>
        <taxon>Saccharospirillaceae</taxon>
        <taxon>Saccharospirillum</taxon>
    </lineage>
</organism>
<comment type="caution">
    <text evidence="1">The sequence shown here is derived from an EMBL/GenBank/DDBJ whole genome shotgun (WGS) entry which is preliminary data.</text>
</comment>